<feature type="compositionally biased region" description="Basic and acidic residues" evidence="4">
    <location>
        <begin position="954"/>
        <end position="966"/>
    </location>
</feature>
<dbReference type="EMBL" id="OC988682">
    <property type="protein sequence ID" value="CAG4645337.1"/>
    <property type="molecule type" value="Genomic_DNA"/>
</dbReference>
<dbReference type="Pfam" id="PF08161">
    <property type="entry name" value="RRP12_HEAT"/>
    <property type="match status" value="1"/>
</dbReference>
<keyword evidence="3" id="KW-0539">Nucleus</keyword>
<dbReference type="PANTHER" id="PTHR48287:SF1">
    <property type="entry name" value="ARM REPEAT SUPERFAMILY PROTEIN"/>
    <property type="match status" value="1"/>
</dbReference>
<accession>A0A9N6ZFS7</accession>
<feature type="domain" description="RRP12 N-terminal HEAT" evidence="6">
    <location>
        <begin position="1"/>
        <end position="103"/>
    </location>
</feature>
<evidence type="ECO:0000256" key="4">
    <source>
        <dbReference type="SAM" id="MobiDB-lite"/>
    </source>
</evidence>
<evidence type="ECO:0000259" key="6">
    <source>
        <dbReference type="Pfam" id="PF25772"/>
    </source>
</evidence>
<dbReference type="GO" id="GO:0005634">
    <property type="term" value="C:nucleus"/>
    <property type="evidence" value="ECO:0007669"/>
    <property type="project" value="UniProtKB-SubCell"/>
</dbReference>
<feature type="region of interest" description="Disordered" evidence="4">
    <location>
        <begin position="928"/>
        <end position="1005"/>
    </location>
</feature>
<dbReference type="Gene3D" id="1.25.10.10">
    <property type="entry name" value="Leucine-rich Repeat Variant"/>
    <property type="match status" value="1"/>
</dbReference>
<feature type="domain" description="RRP12 HEAT" evidence="5">
    <location>
        <begin position="236"/>
        <end position="492"/>
    </location>
</feature>
<dbReference type="InterPro" id="IPR012978">
    <property type="entry name" value="HEAT_RRP12"/>
</dbReference>
<comment type="similarity">
    <text evidence="2">Belongs to the RRP12 family.</text>
</comment>
<protein>
    <submittedName>
        <fullName evidence="7">EOG090X00E0</fullName>
    </submittedName>
</protein>
<evidence type="ECO:0000313" key="7">
    <source>
        <dbReference type="EMBL" id="CAG4645337.1"/>
    </source>
</evidence>
<dbReference type="InterPro" id="IPR016024">
    <property type="entry name" value="ARM-type_fold"/>
</dbReference>
<feature type="compositionally biased region" description="Acidic residues" evidence="4">
    <location>
        <begin position="928"/>
        <end position="944"/>
    </location>
</feature>
<feature type="compositionally biased region" description="Acidic residues" evidence="4">
    <location>
        <begin position="860"/>
        <end position="871"/>
    </location>
</feature>
<dbReference type="InterPro" id="IPR057860">
    <property type="entry name" value="HEAT_RRP12_N"/>
</dbReference>
<proteinExistence type="inferred from homology"/>
<evidence type="ECO:0000256" key="3">
    <source>
        <dbReference type="ARBA" id="ARBA00023242"/>
    </source>
</evidence>
<feature type="region of interest" description="Disordered" evidence="4">
    <location>
        <begin position="857"/>
        <end position="879"/>
    </location>
</feature>
<gene>
    <name evidence="7" type="primary">EOG090X00E0</name>
</gene>
<dbReference type="PANTHER" id="PTHR48287">
    <property type="entry name" value="ARM REPEAT SUPERFAMILY PROTEIN"/>
    <property type="match status" value="1"/>
</dbReference>
<organism evidence="7">
    <name type="scientific">Lynceus sp. MCZ IZ 141354</name>
    <dbReference type="NCBI Taxonomy" id="1930659"/>
    <lineage>
        <taxon>Eukaryota</taxon>
        <taxon>Metazoa</taxon>
        <taxon>Ecdysozoa</taxon>
        <taxon>Arthropoda</taxon>
        <taxon>Crustacea</taxon>
        <taxon>Branchiopoda</taxon>
        <taxon>Diplostraca</taxon>
        <taxon>Laevicaudata</taxon>
        <taxon>Lynceidae</taxon>
        <taxon>Lynceus</taxon>
    </lineage>
</organism>
<dbReference type="InterPro" id="IPR011989">
    <property type="entry name" value="ARM-like"/>
</dbReference>
<feature type="compositionally biased region" description="Basic and acidic residues" evidence="4">
    <location>
        <begin position="988"/>
        <end position="1005"/>
    </location>
</feature>
<dbReference type="AlphaFoldDB" id="A0A9N6ZFS7"/>
<comment type="subcellular location">
    <subcellularLocation>
        <location evidence="1">Nucleus</location>
    </subcellularLocation>
</comment>
<evidence type="ECO:0000259" key="5">
    <source>
        <dbReference type="Pfam" id="PF08161"/>
    </source>
</evidence>
<sequence>MVIKKVNPSVLKLKFSELSFKFMSLLSNNLECENSVLLRSLIGCLSVLLRAQEPVVWSNSSTLKIFDSLLVFTVSSKPRLRKYAQYAISAIIKEVQVPQLPSRTAQFINNQLNSDSLQVMNLLKEIFSRFSQGDAKMLCESLLKLMTLNNPVVSLSAMQAMQGLFSSKETQLGADLNAKLLTALYDYQPGVNDVKPLTAWIKVITCCAEHLNHLDASLASLHAPKLIAVLSHLYQSERAEVHDVVTSNLETILTCINFENHCGKIMTIIEQLLRFQYIHAWKYVFKLMVTVIGVVGSTKNSHHLQAILVSLSELRNSAHFSFINEADFAVGKAIRICGPRFVLSAIPLNITGNELGYEFKNSYLLPILRENITNTELQYFIDYFLPLAQNLHLKSSNCFKSNDTVGAKTYDLLQKQIWALLPGFCHHATDVMTSFRNIARTLGTVLERKDIKMDVMAGLRQLILYAEEENVKAEIGKFAKNFLPILFNVFTTEDSSEENESHRRSAFDTIKLYLNIADHSLKETLFEKACDKWELAFGQVKTNRFQFDAMFDLVRALTPHQNVAHIEKLLTMTLPMISNDATAKKCYRLLEEILSSNSESCKNFVVVHKEEIVTMFVKHTPKAPCRASRLRCFKLMLPGFDTEMENLALKEAVMGAKEVNSKARKASSELLVTIFKSAMEKSDSPRQAYESSLQHLITGLSQTANSTEIGAYISSLTQVLITFAVHTSEEMVKLILSRICSFLQHSREVVLSCLHFIKIFIVTVHKMRLPLYLPIIMESLSRMKEDTKKAYRILTRDIYAKLMRKVGTEFIIKLVSKEDTVLLKRLNNIRKIEARKAKENTEKKTKEKKAKIKDINDVLADSESESEEEEKDDKGDTEMKTFIDDSEIVDLLDPKSAQQLTSQPKKTVTKVKESVFATSADGRLIINDDDEDDEEVESCVDEFENLNVNKGSKRTMDDDSDTEKKSTYQPGGSGIHRDTKGNAKRNRKEAGDEYRAKKAKGDVKKQGKFDPYAYIPLSRQALNKRQNAKMKGQYKGLVKAATKGANLGRSLKAKSKLKKK</sequence>
<dbReference type="SUPFAM" id="SSF48371">
    <property type="entry name" value="ARM repeat"/>
    <property type="match status" value="1"/>
</dbReference>
<evidence type="ECO:0000256" key="1">
    <source>
        <dbReference type="ARBA" id="ARBA00004123"/>
    </source>
</evidence>
<dbReference type="InterPro" id="IPR052087">
    <property type="entry name" value="RRP12"/>
</dbReference>
<name>A0A9N6ZFS7_9CRUS</name>
<dbReference type="Pfam" id="PF25772">
    <property type="entry name" value="HEAT_RRP12_N"/>
    <property type="match status" value="1"/>
</dbReference>
<evidence type="ECO:0000256" key="2">
    <source>
        <dbReference type="ARBA" id="ARBA00007690"/>
    </source>
</evidence>
<reference evidence="7" key="1">
    <citation type="submission" date="2021-04" db="EMBL/GenBank/DDBJ databases">
        <authorList>
            <person name="Cornetti L."/>
        </authorList>
    </citation>
    <scope>NUCLEOTIDE SEQUENCE</scope>
</reference>